<dbReference type="GO" id="GO:0008168">
    <property type="term" value="F:methyltransferase activity"/>
    <property type="evidence" value="ECO:0007669"/>
    <property type="project" value="UniProtKB-KW"/>
</dbReference>
<dbReference type="OrthoDB" id="8385759at2"/>
<feature type="domain" description="Methyltransferase type 12" evidence="1">
    <location>
        <begin position="53"/>
        <end position="148"/>
    </location>
</feature>
<dbReference type="CDD" id="cd02440">
    <property type="entry name" value="AdoMet_MTases"/>
    <property type="match status" value="1"/>
</dbReference>
<sequence>MDYLDINKKSWDKNTKIHLDSKFYDVDAFVKGKSSLNPIELAQLGDVKNKALLHLQCHFGLDSLSWARLGAKVTGVDLSSQAIDSAKALAKKINVRANFINDDVYSFAEKNSKTYDLVYTSYGVLCWLPDLTLWASGIAKALKEGGELHLIEFHPVNDLLSGYSYFPSPEPDIEEETTYTENCGDEKSTMVTWPHSLAEVLSALIKAGISIEEVNEFPYSPYECFEHLQYVTDKGYCRKEQGQLVPLIYAIKGRKVTK</sequence>
<reference evidence="2 3" key="1">
    <citation type="submission" date="2018-12" db="EMBL/GenBank/DDBJ databases">
        <title>Complete genome of Litorilituus sediminis.</title>
        <authorList>
            <person name="Liu A."/>
            <person name="Rong J."/>
        </authorList>
    </citation>
    <scope>NUCLEOTIDE SEQUENCE [LARGE SCALE GENOMIC DNA]</scope>
    <source>
        <strain evidence="2 3">JCM 17549</strain>
    </source>
</reference>
<accession>A0A4P6P193</accession>
<organism evidence="2 3">
    <name type="scientific">Litorilituus sediminis</name>
    <dbReference type="NCBI Taxonomy" id="718192"/>
    <lineage>
        <taxon>Bacteria</taxon>
        <taxon>Pseudomonadati</taxon>
        <taxon>Pseudomonadota</taxon>
        <taxon>Gammaproteobacteria</taxon>
        <taxon>Alteromonadales</taxon>
        <taxon>Colwelliaceae</taxon>
        <taxon>Litorilituus</taxon>
    </lineage>
</organism>
<dbReference type="Gene3D" id="3.40.50.150">
    <property type="entry name" value="Vaccinia Virus protein VP39"/>
    <property type="match status" value="1"/>
</dbReference>
<keyword evidence="3" id="KW-1185">Reference proteome</keyword>
<protein>
    <submittedName>
        <fullName evidence="2">Class I SAM-dependent methyltransferase</fullName>
    </submittedName>
</protein>
<evidence type="ECO:0000313" key="3">
    <source>
        <dbReference type="Proteomes" id="UP000290244"/>
    </source>
</evidence>
<dbReference type="AlphaFoldDB" id="A0A4P6P193"/>
<dbReference type="InterPro" id="IPR013217">
    <property type="entry name" value="Methyltransf_12"/>
</dbReference>
<dbReference type="SUPFAM" id="SSF53335">
    <property type="entry name" value="S-adenosyl-L-methionine-dependent methyltransferases"/>
    <property type="match status" value="1"/>
</dbReference>
<dbReference type="RefSeq" id="WP_130599304.1">
    <property type="nucleotide sequence ID" value="NZ_CP034759.1"/>
</dbReference>
<dbReference type="GO" id="GO:0032259">
    <property type="term" value="P:methylation"/>
    <property type="evidence" value="ECO:0007669"/>
    <property type="project" value="UniProtKB-KW"/>
</dbReference>
<name>A0A4P6P193_9GAMM</name>
<dbReference type="InterPro" id="IPR029063">
    <property type="entry name" value="SAM-dependent_MTases_sf"/>
</dbReference>
<keyword evidence="2" id="KW-0489">Methyltransferase</keyword>
<dbReference type="Pfam" id="PF08242">
    <property type="entry name" value="Methyltransf_12"/>
    <property type="match status" value="1"/>
</dbReference>
<dbReference type="EMBL" id="CP034759">
    <property type="protein sequence ID" value="QBG34773.1"/>
    <property type="molecule type" value="Genomic_DNA"/>
</dbReference>
<keyword evidence="2" id="KW-0808">Transferase</keyword>
<dbReference type="Proteomes" id="UP000290244">
    <property type="component" value="Chromosome"/>
</dbReference>
<dbReference type="KEGG" id="lsd:EMK97_02965"/>
<gene>
    <name evidence="2" type="ORF">EMK97_02965</name>
</gene>
<dbReference type="PANTHER" id="PTHR43861">
    <property type="entry name" value="TRANS-ACONITATE 2-METHYLTRANSFERASE-RELATED"/>
    <property type="match status" value="1"/>
</dbReference>
<evidence type="ECO:0000259" key="1">
    <source>
        <dbReference type="Pfam" id="PF08242"/>
    </source>
</evidence>
<proteinExistence type="predicted"/>
<evidence type="ECO:0000313" key="2">
    <source>
        <dbReference type="EMBL" id="QBG34773.1"/>
    </source>
</evidence>